<organism evidence="2">
    <name type="scientific">Arion vulgaris</name>
    <dbReference type="NCBI Taxonomy" id="1028688"/>
    <lineage>
        <taxon>Eukaryota</taxon>
        <taxon>Metazoa</taxon>
        <taxon>Spiralia</taxon>
        <taxon>Lophotrochozoa</taxon>
        <taxon>Mollusca</taxon>
        <taxon>Gastropoda</taxon>
        <taxon>Heterobranchia</taxon>
        <taxon>Euthyneura</taxon>
        <taxon>Panpulmonata</taxon>
        <taxon>Eupulmonata</taxon>
        <taxon>Stylommatophora</taxon>
        <taxon>Helicina</taxon>
        <taxon>Arionoidea</taxon>
        <taxon>Arionidae</taxon>
        <taxon>Arion</taxon>
    </lineage>
</organism>
<evidence type="ECO:0000313" key="2">
    <source>
        <dbReference type="EMBL" id="CEK52762.1"/>
    </source>
</evidence>
<dbReference type="EMBL" id="HACG01005897">
    <property type="protein sequence ID" value="CEK52762.1"/>
    <property type="molecule type" value="Transcribed_RNA"/>
</dbReference>
<feature type="region of interest" description="Disordered" evidence="1">
    <location>
        <begin position="62"/>
        <end position="91"/>
    </location>
</feature>
<name>A0A0B6Y8W2_9EUPU</name>
<evidence type="ECO:0000256" key="1">
    <source>
        <dbReference type="SAM" id="MobiDB-lite"/>
    </source>
</evidence>
<gene>
    <name evidence="2" type="primary">ORF17957</name>
</gene>
<protein>
    <submittedName>
        <fullName evidence="2">Uncharacterized protein</fullName>
    </submittedName>
</protein>
<dbReference type="AlphaFoldDB" id="A0A0B6Y8W2"/>
<feature type="non-terminal residue" evidence="2">
    <location>
        <position position="91"/>
    </location>
</feature>
<accession>A0A0B6Y8W2</accession>
<sequence length="91" mass="9636">AVTHSGPLTPRPPSLVSPHVFSYSRIPEMYRQGPACSQTTSPSINSYNYNCSGSSNSGYHTPSTLHISTGHGQQAASDQSGHHSHGVINMS</sequence>
<feature type="compositionally biased region" description="Polar residues" evidence="1">
    <location>
        <begin position="62"/>
        <end position="79"/>
    </location>
</feature>
<reference evidence="2" key="1">
    <citation type="submission" date="2014-12" db="EMBL/GenBank/DDBJ databases">
        <title>Insight into the proteome of Arion vulgaris.</title>
        <authorList>
            <person name="Aradska J."/>
            <person name="Bulat T."/>
            <person name="Smidak R."/>
            <person name="Sarate P."/>
            <person name="Gangsoo J."/>
            <person name="Sialana F."/>
            <person name="Bilban M."/>
            <person name="Lubec G."/>
        </authorList>
    </citation>
    <scope>NUCLEOTIDE SEQUENCE</scope>
    <source>
        <tissue evidence="2">Skin</tissue>
    </source>
</reference>
<proteinExistence type="predicted"/>
<feature type="non-terminal residue" evidence="2">
    <location>
        <position position="1"/>
    </location>
</feature>